<feature type="chain" id="PRO_5046687577" evidence="1">
    <location>
        <begin position="26"/>
        <end position="317"/>
    </location>
</feature>
<keyword evidence="3" id="KW-1185">Reference proteome</keyword>
<keyword evidence="1" id="KW-0732">Signal</keyword>
<keyword evidence="2" id="KW-0378">Hydrolase</keyword>
<comment type="caution">
    <text evidence="2">The sequence shown here is derived from an EMBL/GenBank/DDBJ whole genome shotgun (WGS) entry which is preliminary data.</text>
</comment>
<protein>
    <submittedName>
        <fullName evidence="2">Alpha/beta hydrolase</fullName>
    </submittedName>
</protein>
<name>A0ABN2SQI9_9PSEU</name>
<dbReference type="GO" id="GO:0016787">
    <property type="term" value="F:hydrolase activity"/>
    <property type="evidence" value="ECO:0007669"/>
    <property type="project" value="UniProtKB-KW"/>
</dbReference>
<dbReference type="RefSeq" id="WP_344430960.1">
    <property type="nucleotide sequence ID" value="NZ_BAAANN010000054.1"/>
</dbReference>
<feature type="signal peptide" evidence="1">
    <location>
        <begin position="1"/>
        <end position="25"/>
    </location>
</feature>
<dbReference type="EMBL" id="BAAANN010000054">
    <property type="protein sequence ID" value="GAA1990213.1"/>
    <property type="molecule type" value="Genomic_DNA"/>
</dbReference>
<evidence type="ECO:0000256" key="1">
    <source>
        <dbReference type="SAM" id="SignalP"/>
    </source>
</evidence>
<reference evidence="2 3" key="1">
    <citation type="journal article" date="2019" name="Int. J. Syst. Evol. Microbiol.">
        <title>The Global Catalogue of Microorganisms (GCM) 10K type strain sequencing project: providing services to taxonomists for standard genome sequencing and annotation.</title>
        <authorList>
            <consortium name="The Broad Institute Genomics Platform"/>
            <consortium name="The Broad Institute Genome Sequencing Center for Infectious Disease"/>
            <person name="Wu L."/>
            <person name="Ma J."/>
        </authorList>
    </citation>
    <scope>NUCLEOTIDE SEQUENCE [LARGE SCALE GENOMIC DNA]</scope>
    <source>
        <strain evidence="2 3">JCM 14545</strain>
    </source>
</reference>
<dbReference type="InterPro" id="IPR029058">
    <property type="entry name" value="AB_hydrolase_fold"/>
</dbReference>
<accession>A0ABN2SQI9</accession>
<dbReference type="Gene3D" id="3.40.50.1820">
    <property type="entry name" value="alpha/beta hydrolase"/>
    <property type="match status" value="1"/>
</dbReference>
<proteinExistence type="predicted"/>
<dbReference type="PANTHER" id="PTHR35560:SF3">
    <property type="entry name" value="PEPTIDASE S9 PROLYL OLIGOPEPTIDASE CATALYTIC DOMAIN-CONTAINING PROTEIN"/>
    <property type="match status" value="1"/>
</dbReference>
<evidence type="ECO:0000313" key="2">
    <source>
        <dbReference type="EMBL" id="GAA1990213.1"/>
    </source>
</evidence>
<dbReference type="PANTHER" id="PTHR35560">
    <property type="entry name" value="BLL0132 PROTEIN"/>
    <property type="match status" value="1"/>
</dbReference>
<dbReference type="Proteomes" id="UP001501116">
    <property type="component" value="Unassembled WGS sequence"/>
</dbReference>
<evidence type="ECO:0000313" key="3">
    <source>
        <dbReference type="Proteomes" id="UP001501116"/>
    </source>
</evidence>
<gene>
    <name evidence="2" type="ORF">GCM10009754_80650</name>
</gene>
<sequence>MSRRAVVTTCLALAFATTVPATASAADQLHRLSLGSGVNLPYYASYPLTGSADPTGAVVVIHGTGRNAKGYFDRMSDAAREYGSKAEVVAPWFQTEKEHSKKGDAYWTNGGDTSWKDGGGAESPAGLSSFEAVDHIVRVLADKSKFPNLKRITIAGHSAGGQFTQRYAVGGRAPAEVGGVEISYVPANPSSYLYFDEKRPAGHGSCSGFNRYKYGLEDRNAYMGALTGEKLRAQYSARKVTYLLGEDDVHQDHGIDDGCEAKAQGKNRFERGKAYFSTIHHDFPSAPHELSTVPGVGHDSDAMFNSANGKAAVFRGW</sequence>
<organism evidence="2 3">
    <name type="scientific">Amycolatopsis minnesotensis</name>
    <dbReference type="NCBI Taxonomy" id="337894"/>
    <lineage>
        <taxon>Bacteria</taxon>
        <taxon>Bacillati</taxon>
        <taxon>Actinomycetota</taxon>
        <taxon>Actinomycetes</taxon>
        <taxon>Pseudonocardiales</taxon>
        <taxon>Pseudonocardiaceae</taxon>
        <taxon>Amycolatopsis</taxon>
    </lineage>
</organism>
<dbReference type="SUPFAM" id="SSF53474">
    <property type="entry name" value="alpha/beta-Hydrolases"/>
    <property type="match status" value="1"/>
</dbReference>